<evidence type="ECO:0000256" key="1">
    <source>
        <dbReference type="PIRSR" id="PIRSR613078-1"/>
    </source>
</evidence>
<dbReference type="Gene3D" id="3.40.50.1240">
    <property type="entry name" value="Phosphoglycerate mutase-like"/>
    <property type="match status" value="1"/>
</dbReference>
<feature type="active site" description="Tele-phosphohistidine intermediate" evidence="1">
    <location>
        <position position="15"/>
    </location>
</feature>
<feature type="binding site" evidence="2">
    <location>
        <position position="64"/>
    </location>
    <ligand>
        <name>substrate</name>
    </ligand>
</feature>
<dbReference type="PANTHER" id="PTHR48100:SF44">
    <property type="entry name" value="PHOSPHATASE C1620.13-RELATED"/>
    <property type="match status" value="1"/>
</dbReference>
<dbReference type="InterPro" id="IPR050275">
    <property type="entry name" value="PGM_Phosphatase"/>
</dbReference>
<dbReference type="AlphaFoldDB" id="A0A081BUK3"/>
<feature type="binding site" evidence="2">
    <location>
        <begin position="14"/>
        <end position="21"/>
    </location>
    <ligand>
        <name>substrate</name>
    </ligand>
</feature>
<protein>
    <submittedName>
        <fullName evidence="3">Phosphoglycerate/bisphosphoglycerate mutase</fullName>
    </submittedName>
</protein>
<dbReference type="GO" id="GO:0005829">
    <property type="term" value="C:cytosol"/>
    <property type="evidence" value="ECO:0007669"/>
    <property type="project" value="TreeGrafter"/>
</dbReference>
<dbReference type="InterPro" id="IPR013078">
    <property type="entry name" value="His_Pase_superF_clade-1"/>
</dbReference>
<proteinExistence type="predicted"/>
<dbReference type="GO" id="GO:0016791">
    <property type="term" value="F:phosphatase activity"/>
    <property type="evidence" value="ECO:0007669"/>
    <property type="project" value="TreeGrafter"/>
</dbReference>
<dbReference type="HOGENOM" id="CLU_033323_9_5_0"/>
<dbReference type="PANTHER" id="PTHR48100">
    <property type="entry name" value="BROAD-SPECIFICITY PHOSPHATASE YOR283W-RELATED"/>
    <property type="match status" value="1"/>
</dbReference>
<dbReference type="EMBL" id="DF820464">
    <property type="protein sequence ID" value="GAK56008.1"/>
    <property type="molecule type" value="Genomic_DNA"/>
</dbReference>
<keyword evidence="4" id="KW-1185">Reference proteome</keyword>
<dbReference type="InterPro" id="IPR029033">
    <property type="entry name" value="His_PPase_superfam"/>
</dbReference>
<dbReference type="eggNOG" id="COG0406">
    <property type="taxonomic scope" value="Bacteria"/>
</dbReference>
<dbReference type="CDD" id="cd07067">
    <property type="entry name" value="HP_PGM_like"/>
    <property type="match status" value="1"/>
</dbReference>
<accession>A0A081BUK3</accession>
<dbReference type="SMART" id="SM00855">
    <property type="entry name" value="PGAM"/>
    <property type="match status" value="1"/>
</dbReference>
<sequence>MTQETMKTELIIVRHAKSVWNAERRLQGVMDIDLHPIGFQQAEALADRLAAETFHALYSSDLKRAYQTAECIARKTRHPITTHAGLRERNFGILQGLTVEQIQEQYPHDWERFRRWDPDYTVPQGVSLREYYESGVACVEQIAKQHPGERIVIVTHGGILNGLLRHTLSIPLSLPTRFTQVNTAINVFAFRENTWYLDIWGDVNHLRHLERQA</sequence>
<dbReference type="SUPFAM" id="SSF53254">
    <property type="entry name" value="Phosphoglycerate mutase-like"/>
    <property type="match status" value="1"/>
</dbReference>
<reference evidence="3" key="1">
    <citation type="journal article" date="2015" name="PeerJ">
        <title>First genomic representation of candidate bacterial phylum KSB3 points to enhanced environmental sensing as a trigger of wastewater bulking.</title>
        <authorList>
            <person name="Sekiguchi Y."/>
            <person name="Ohashi A."/>
            <person name="Parks D.H."/>
            <person name="Yamauchi T."/>
            <person name="Tyson G.W."/>
            <person name="Hugenholtz P."/>
        </authorList>
    </citation>
    <scope>NUCLEOTIDE SEQUENCE [LARGE SCALE GENOMIC DNA]</scope>
</reference>
<dbReference type="Pfam" id="PF00300">
    <property type="entry name" value="His_Phos_1"/>
    <property type="match status" value="1"/>
</dbReference>
<evidence type="ECO:0000313" key="3">
    <source>
        <dbReference type="EMBL" id="GAK56008.1"/>
    </source>
</evidence>
<dbReference type="Proteomes" id="UP000030661">
    <property type="component" value="Unassembled WGS sequence"/>
</dbReference>
<evidence type="ECO:0000256" key="2">
    <source>
        <dbReference type="PIRSR" id="PIRSR613078-2"/>
    </source>
</evidence>
<gene>
    <name evidence="3" type="ORF">U27_02969</name>
</gene>
<dbReference type="STRING" id="1499967.U27_02969"/>
<name>A0A081BUK3_VECG1</name>
<organism evidence="3">
    <name type="scientific">Vecturithrix granuli</name>
    <dbReference type="NCBI Taxonomy" id="1499967"/>
    <lineage>
        <taxon>Bacteria</taxon>
        <taxon>Candidatus Moduliflexota</taxon>
        <taxon>Candidatus Vecturitrichia</taxon>
        <taxon>Candidatus Vecturitrichales</taxon>
        <taxon>Candidatus Vecturitrichaceae</taxon>
        <taxon>Candidatus Vecturithrix</taxon>
    </lineage>
</organism>
<evidence type="ECO:0000313" key="4">
    <source>
        <dbReference type="Proteomes" id="UP000030661"/>
    </source>
</evidence>
<feature type="active site" description="Proton donor/acceptor" evidence="1">
    <location>
        <position position="88"/>
    </location>
</feature>